<name>A0ABD2XYH8_9GENT</name>
<reference evidence="1 2" key="1">
    <citation type="submission" date="2024-11" db="EMBL/GenBank/DDBJ databases">
        <title>A near-complete genome assembly of Cinchona calisaya.</title>
        <authorList>
            <person name="Lian D.C."/>
            <person name="Zhao X.W."/>
            <person name="Wei L."/>
        </authorList>
    </citation>
    <scope>NUCLEOTIDE SEQUENCE [LARGE SCALE GENOMIC DNA]</scope>
    <source>
        <tissue evidence="1">Nenye</tissue>
    </source>
</reference>
<dbReference type="Proteomes" id="UP001630127">
    <property type="component" value="Unassembled WGS sequence"/>
</dbReference>
<evidence type="ECO:0000313" key="2">
    <source>
        <dbReference type="Proteomes" id="UP001630127"/>
    </source>
</evidence>
<evidence type="ECO:0008006" key="3">
    <source>
        <dbReference type="Google" id="ProtNLM"/>
    </source>
</evidence>
<proteinExistence type="predicted"/>
<organism evidence="1 2">
    <name type="scientific">Cinchona calisaya</name>
    <dbReference type="NCBI Taxonomy" id="153742"/>
    <lineage>
        <taxon>Eukaryota</taxon>
        <taxon>Viridiplantae</taxon>
        <taxon>Streptophyta</taxon>
        <taxon>Embryophyta</taxon>
        <taxon>Tracheophyta</taxon>
        <taxon>Spermatophyta</taxon>
        <taxon>Magnoliopsida</taxon>
        <taxon>eudicotyledons</taxon>
        <taxon>Gunneridae</taxon>
        <taxon>Pentapetalae</taxon>
        <taxon>asterids</taxon>
        <taxon>lamiids</taxon>
        <taxon>Gentianales</taxon>
        <taxon>Rubiaceae</taxon>
        <taxon>Cinchonoideae</taxon>
        <taxon>Cinchoneae</taxon>
        <taxon>Cinchona</taxon>
    </lineage>
</organism>
<comment type="caution">
    <text evidence="1">The sequence shown here is derived from an EMBL/GenBank/DDBJ whole genome shotgun (WGS) entry which is preliminary data.</text>
</comment>
<gene>
    <name evidence="1" type="ORF">ACH5RR_038362</name>
</gene>
<evidence type="ECO:0000313" key="1">
    <source>
        <dbReference type="EMBL" id="KAL3499269.1"/>
    </source>
</evidence>
<dbReference type="EMBL" id="JBJUIK010000016">
    <property type="protein sequence ID" value="KAL3499269.1"/>
    <property type="molecule type" value="Genomic_DNA"/>
</dbReference>
<sequence>MPVSPKPGTTFSQTLLSKGLTSPLGRNLRNGYLESKSTLIDVYSSKTGRWKVSELVAAELFLICSTVPFTSTSIGGTFLWICIGAHDGCRLLVYDPDRANHRAQLISLPLFSRTARTPTLCESTDGFLQCAMDSDDLPLHSC</sequence>
<keyword evidence="2" id="KW-1185">Reference proteome</keyword>
<protein>
    <recommendedName>
        <fullName evidence="3">F-box protein</fullName>
    </recommendedName>
</protein>
<dbReference type="AlphaFoldDB" id="A0ABD2XYH8"/>
<accession>A0ABD2XYH8</accession>